<evidence type="ECO:0000313" key="1">
    <source>
        <dbReference type="EMBL" id="OJJ72070.1"/>
    </source>
</evidence>
<sequence length="397" mass="45156">MNDPLKPYLRYSDADRHPHTPALEISLTAPRNFYTQNPNGNFVTVTITRSKQQQEPKPCYFYWSPSTDQRFRVFRQVSLDVLEEVQVQFSHSTPVTQRSDPPHLWYLGADDKSVSWEMALGEGLSRAIEKSEWITYVLFWPGGEVYLWDWASKDMNEMQTELKPRSTPMILPGGARCSFSVIEGSLPPPRPRASSPPILEMDPSNVSPGVPIFTLEIEAPPTWSVQDDWPVTWKLTYHGVSGDDTPRPITFSVSDMEAWGVSCIYRRSQDSTGEWESWHSYCTAGYAVFEDENVPCAVGSSPGFISLQPNETWCEVQELESMLSLPEDARDGEVLRYRFKGCKLKWWDWGTKEDHMDTIISVIGFGVITDPPDNDGRPEVVIPASNTVEFTVIDQER</sequence>
<dbReference type="AlphaFoldDB" id="A0A1L9UKB0"/>
<accession>A0A1L9UKB0</accession>
<protein>
    <submittedName>
        <fullName evidence="1">Uncharacterized protein</fullName>
    </submittedName>
</protein>
<proteinExistence type="predicted"/>
<dbReference type="EMBL" id="KV878684">
    <property type="protein sequence ID" value="OJJ72070.1"/>
    <property type="molecule type" value="Genomic_DNA"/>
</dbReference>
<dbReference type="STRING" id="767769.A0A1L9UKB0"/>
<dbReference type="RefSeq" id="XP_067479318.1">
    <property type="nucleotide sequence ID" value="XM_067625003.1"/>
</dbReference>
<name>A0A1L9UKB0_ASPBC</name>
<dbReference type="GeneID" id="93577491"/>
<dbReference type="OMA" id="CYFYWSP"/>
<dbReference type="OrthoDB" id="4323953at2759"/>
<dbReference type="Proteomes" id="UP000184499">
    <property type="component" value="Unassembled WGS sequence"/>
</dbReference>
<reference evidence="2" key="1">
    <citation type="journal article" date="2017" name="Genome Biol.">
        <title>Comparative genomics reveals high biological diversity and specific adaptations in the industrially and medically important fungal genus Aspergillus.</title>
        <authorList>
            <person name="de Vries R.P."/>
            <person name="Riley R."/>
            <person name="Wiebenga A."/>
            <person name="Aguilar-Osorio G."/>
            <person name="Amillis S."/>
            <person name="Uchima C.A."/>
            <person name="Anderluh G."/>
            <person name="Asadollahi M."/>
            <person name="Askin M."/>
            <person name="Barry K."/>
            <person name="Battaglia E."/>
            <person name="Bayram O."/>
            <person name="Benocci T."/>
            <person name="Braus-Stromeyer S.A."/>
            <person name="Caldana C."/>
            <person name="Canovas D."/>
            <person name="Cerqueira G.C."/>
            <person name="Chen F."/>
            <person name="Chen W."/>
            <person name="Choi C."/>
            <person name="Clum A."/>
            <person name="Dos Santos R.A."/>
            <person name="Damasio A.R."/>
            <person name="Diallinas G."/>
            <person name="Emri T."/>
            <person name="Fekete E."/>
            <person name="Flipphi M."/>
            <person name="Freyberg S."/>
            <person name="Gallo A."/>
            <person name="Gournas C."/>
            <person name="Habgood R."/>
            <person name="Hainaut M."/>
            <person name="Harispe M.L."/>
            <person name="Henrissat B."/>
            <person name="Hilden K.S."/>
            <person name="Hope R."/>
            <person name="Hossain A."/>
            <person name="Karabika E."/>
            <person name="Karaffa L."/>
            <person name="Karanyi Z."/>
            <person name="Krasevec N."/>
            <person name="Kuo A."/>
            <person name="Kusch H."/>
            <person name="LaButti K."/>
            <person name="Lagendijk E.L."/>
            <person name="Lapidus A."/>
            <person name="Levasseur A."/>
            <person name="Lindquist E."/>
            <person name="Lipzen A."/>
            <person name="Logrieco A.F."/>
            <person name="MacCabe A."/>
            <person name="Maekelae M.R."/>
            <person name="Malavazi I."/>
            <person name="Melin P."/>
            <person name="Meyer V."/>
            <person name="Mielnichuk N."/>
            <person name="Miskei M."/>
            <person name="Molnar A.P."/>
            <person name="Mule G."/>
            <person name="Ngan C.Y."/>
            <person name="Orejas M."/>
            <person name="Orosz E."/>
            <person name="Ouedraogo J.P."/>
            <person name="Overkamp K.M."/>
            <person name="Park H.-S."/>
            <person name="Perrone G."/>
            <person name="Piumi F."/>
            <person name="Punt P.J."/>
            <person name="Ram A.F."/>
            <person name="Ramon A."/>
            <person name="Rauscher S."/>
            <person name="Record E."/>
            <person name="Riano-Pachon D.M."/>
            <person name="Robert V."/>
            <person name="Roehrig J."/>
            <person name="Ruller R."/>
            <person name="Salamov A."/>
            <person name="Salih N.S."/>
            <person name="Samson R.A."/>
            <person name="Sandor E."/>
            <person name="Sanguinetti M."/>
            <person name="Schuetze T."/>
            <person name="Sepcic K."/>
            <person name="Shelest E."/>
            <person name="Sherlock G."/>
            <person name="Sophianopoulou V."/>
            <person name="Squina F.M."/>
            <person name="Sun H."/>
            <person name="Susca A."/>
            <person name="Todd R.B."/>
            <person name="Tsang A."/>
            <person name="Unkles S.E."/>
            <person name="van de Wiele N."/>
            <person name="van Rossen-Uffink D."/>
            <person name="Oliveira J.V."/>
            <person name="Vesth T.C."/>
            <person name="Visser J."/>
            <person name="Yu J.-H."/>
            <person name="Zhou M."/>
            <person name="Andersen M.R."/>
            <person name="Archer D.B."/>
            <person name="Baker S.E."/>
            <person name="Benoit I."/>
            <person name="Brakhage A.A."/>
            <person name="Braus G.H."/>
            <person name="Fischer R."/>
            <person name="Frisvad J.C."/>
            <person name="Goldman G.H."/>
            <person name="Houbraken J."/>
            <person name="Oakley B."/>
            <person name="Pocsi I."/>
            <person name="Scazzocchio C."/>
            <person name="Seiboth B."/>
            <person name="vanKuyk P.A."/>
            <person name="Wortman J."/>
            <person name="Dyer P.S."/>
            <person name="Grigoriev I.V."/>
        </authorList>
    </citation>
    <scope>NUCLEOTIDE SEQUENCE [LARGE SCALE GENOMIC DNA]</scope>
    <source>
        <strain evidence="2">CBS 101740 / IMI 381727 / IBT 21946</strain>
    </source>
</reference>
<dbReference type="VEuPathDB" id="FungiDB:ASPBRDRAFT_43464"/>
<organism evidence="1 2">
    <name type="scientific">Aspergillus brasiliensis (strain CBS 101740 / IMI 381727 / IBT 21946)</name>
    <dbReference type="NCBI Taxonomy" id="767769"/>
    <lineage>
        <taxon>Eukaryota</taxon>
        <taxon>Fungi</taxon>
        <taxon>Dikarya</taxon>
        <taxon>Ascomycota</taxon>
        <taxon>Pezizomycotina</taxon>
        <taxon>Eurotiomycetes</taxon>
        <taxon>Eurotiomycetidae</taxon>
        <taxon>Eurotiales</taxon>
        <taxon>Aspergillaceae</taxon>
        <taxon>Aspergillus</taxon>
        <taxon>Aspergillus subgen. Circumdati</taxon>
    </lineage>
</organism>
<keyword evidence="2" id="KW-1185">Reference proteome</keyword>
<gene>
    <name evidence="1" type="ORF">ASPBRDRAFT_43464</name>
</gene>
<evidence type="ECO:0000313" key="2">
    <source>
        <dbReference type="Proteomes" id="UP000184499"/>
    </source>
</evidence>